<reference evidence="1 2" key="1">
    <citation type="submission" date="2020-04" db="EMBL/GenBank/DDBJ databases">
        <title>Acinetobacter Taxon 24.</title>
        <authorList>
            <person name="Nemec A."/>
            <person name="Radolfova-Krizova L."/>
            <person name="Higgins P.G."/>
            <person name="Spanelova P."/>
        </authorList>
    </citation>
    <scope>NUCLEOTIDE SEQUENCE [LARGE SCALE GENOMIC DNA]</scope>
    <source>
        <strain evidence="1 2">ANC 5084</strain>
    </source>
</reference>
<keyword evidence="2" id="KW-1185">Reference proteome</keyword>
<dbReference type="EMBL" id="JABERJ010000018">
    <property type="protein sequence ID" value="NNH26445.1"/>
    <property type="molecule type" value="Genomic_DNA"/>
</dbReference>
<comment type="caution">
    <text evidence="1">The sequence shown here is derived from an EMBL/GenBank/DDBJ whole genome shotgun (WGS) entry which is preliminary data.</text>
</comment>
<name>A0ABX1UT92_9GAMM</name>
<sequence length="52" mass="5815">MSKCLQSWLKNIPVLSAEIGDIFCPGKADNIEESFSLIKKQSNLLAEYIKTV</sequence>
<evidence type="ECO:0000313" key="1">
    <source>
        <dbReference type="EMBL" id="NNH26445.1"/>
    </source>
</evidence>
<gene>
    <name evidence="1" type="ORF">HLH15_08125</name>
</gene>
<accession>A0ABX1UT92</accession>
<dbReference type="Proteomes" id="UP000555322">
    <property type="component" value="Unassembled WGS sequence"/>
</dbReference>
<protein>
    <submittedName>
        <fullName evidence="1">Uncharacterized protein</fullName>
    </submittedName>
</protein>
<proteinExistence type="predicted"/>
<evidence type="ECO:0000313" key="2">
    <source>
        <dbReference type="Proteomes" id="UP000555322"/>
    </source>
</evidence>
<dbReference type="RefSeq" id="WP_171536392.1">
    <property type="nucleotide sequence ID" value="NZ_JABERJ010000018.1"/>
</dbReference>
<organism evidence="1 2">
    <name type="scientific">Acinetobacter terrestris</name>
    <dbReference type="NCBI Taxonomy" id="2529843"/>
    <lineage>
        <taxon>Bacteria</taxon>
        <taxon>Pseudomonadati</taxon>
        <taxon>Pseudomonadota</taxon>
        <taxon>Gammaproteobacteria</taxon>
        <taxon>Moraxellales</taxon>
        <taxon>Moraxellaceae</taxon>
        <taxon>Acinetobacter</taxon>
        <taxon>Acinetobacter Taxon 24</taxon>
    </lineage>
</organism>